<reference evidence="4 5" key="1">
    <citation type="submission" date="2021-02" db="EMBL/GenBank/DDBJ databases">
        <title>Plant Genome Project.</title>
        <authorList>
            <person name="Zhang R.-G."/>
        </authorList>
    </citation>
    <scope>NUCLEOTIDE SEQUENCE [LARGE SCALE GENOMIC DNA]</scope>
    <source>
        <tissue evidence="4">Leaves</tissue>
    </source>
</reference>
<name>A0ABQ8HVT9_9ROSI</name>
<protein>
    <recommendedName>
        <fullName evidence="3">TIR domain-containing protein</fullName>
    </recommendedName>
</protein>
<gene>
    <name evidence="4" type="ORF">JRO89_XS07G0283100</name>
</gene>
<comment type="caution">
    <text evidence="4">The sequence shown here is derived from an EMBL/GenBank/DDBJ whole genome shotgun (WGS) entry which is preliminary data.</text>
</comment>
<feature type="domain" description="TIR" evidence="3">
    <location>
        <begin position="15"/>
        <end position="174"/>
    </location>
</feature>
<dbReference type="Pfam" id="PF01582">
    <property type="entry name" value="TIR"/>
    <property type="match status" value="1"/>
</dbReference>
<proteinExistence type="predicted"/>
<dbReference type="Proteomes" id="UP000827721">
    <property type="component" value="Unassembled WGS sequence"/>
</dbReference>
<organism evidence="4 5">
    <name type="scientific">Xanthoceras sorbifolium</name>
    <dbReference type="NCBI Taxonomy" id="99658"/>
    <lineage>
        <taxon>Eukaryota</taxon>
        <taxon>Viridiplantae</taxon>
        <taxon>Streptophyta</taxon>
        <taxon>Embryophyta</taxon>
        <taxon>Tracheophyta</taxon>
        <taxon>Spermatophyta</taxon>
        <taxon>Magnoliopsida</taxon>
        <taxon>eudicotyledons</taxon>
        <taxon>Gunneridae</taxon>
        <taxon>Pentapetalae</taxon>
        <taxon>rosids</taxon>
        <taxon>malvids</taxon>
        <taxon>Sapindales</taxon>
        <taxon>Sapindaceae</taxon>
        <taxon>Xanthoceroideae</taxon>
        <taxon>Xanthoceras</taxon>
    </lineage>
</organism>
<dbReference type="InterPro" id="IPR035897">
    <property type="entry name" value="Toll_tir_struct_dom_sf"/>
</dbReference>
<keyword evidence="5" id="KW-1185">Reference proteome</keyword>
<feature type="region of interest" description="Disordered" evidence="2">
    <location>
        <begin position="225"/>
        <end position="249"/>
    </location>
</feature>
<dbReference type="Gene3D" id="3.40.50.10140">
    <property type="entry name" value="Toll/interleukin-1 receptor homology (TIR) domain"/>
    <property type="match status" value="1"/>
</dbReference>
<evidence type="ECO:0000313" key="5">
    <source>
        <dbReference type="Proteomes" id="UP000827721"/>
    </source>
</evidence>
<evidence type="ECO:0000313" key="4">
    <source>
        <dbReference type="EMBL" id="KAH7568373.1"/>
    </source>
</evidence>
<accession>A0ABQ8HVT9</accession>
<dbReference type="InterPro" id="IPR000157">
    <property type="entry name" value="TIR_dom"/>
</dbReference>
<dbReference type="EMBL" id="JAFEMO010000007">
    <property type="protein sequence ID" value="KAH7568373.1"/>
    <property type="molecule type" value="Genomic_DNA"/>
</dbReference>
<dbReference type="PANTHER" id="PTHR32009">
    <property type="entry name" value="TMV RESISTANCE PROTEIN N-LIKE"/>
    <property type="match status" value="1"/>
</dbReference>
<evidence type="ECO:0000256" key="1">
    <source>
        <dbReference type="ARBA" id="ARBA00023027"/>
    </source>
</evidence>
<dbReference type="SUPFAM" id="SSF52200">
    <property type="entry name" value="Toll/Interleukin receptor TIR domain"/>
    <property type="match status" value="1"/>
</dbReference>
<evidence type="ECO:0000256" key="2">
    <source>
        <dbReference type="SAM" id="MobiDB-lite"/>
    </source>
</evidence>
<dbReference type="PANTHER" id="PTHR32009:SF159">
    <property type="entry name" value="TIR DOMAIN-CONTAINING PROTEIN"/>
    <property type="match status" value="1"/>
</dbReference>
<dbReference type="SMART" id="SM00255">
    <property type="entry name" value="TIR"/>
    <property type="match status" value="1"/>
</dbReference>
<sequence>MGASQSTSSTNHGNRKYDAFLSFRGEDTRDSFKSHLYRALSSRNILTFVDDKLKRGDEISLALLKAIEDSKISVIIFSKDYASSKWCLDELVKIIDCKKMNGQIVVPVFYHVNPSDVRKQTGSYKDAFQKHEQEFQQDNDKKLKLQKWRAALTEASNLSGWDSSVIWDDYTTCSVEFLPPDTNPGCEVKCCGVCPIYAEPNNTGATSISVIEKFDDINQEYKKARKFHDDEANTSTNGRSEEEDMEPNSKRICREANRCL</sequence>
<keyword evidence="1" id="KW-0520">NAD</keyword>
<dbReference type="PROSITE" id="PS50104">
    <property type="entry name" value="TIR"/>
    <property type="match status" value="1"/>
</dbReference>
<evidence type="ECO:0000259" key="3">
    <source>
        <dbReference type="PROSITE" id="PS50104"/>
    </source>
</evidence>